<reference evidence="2" key="1">
    <citation type="journal article" date="2020" name="Stud. Mycol.">
        <title>101 Dothideomycetes genomes: a test case for predicting lifestyles and emergence of pathogens.</title>
        <authorList>
            <person name="Haridas S."/>
            <person name="Albert R."/>
            <person name="Binder M."/>
            <person name="Bloem J."/>
            <person name="Labutti K."/>
            <person name="Salamov A."/>
            <person name="Andreopoulos B."/>
            <person name="Baker S."/>
            <person name="Barry K."/>
            <person name="Bills G."/>
            <person name="Bluhm B."/>
            <person name="Cannon C."/>
            <person name="Castanera R."/>
            <person name="Culley D."/>
            <person name="Daum C."/>
            <person name="Ezra D."/>
            <person name="Gonzalez J."/>
            <person name="Henrissat B."/>
            <person name="Kuo A."/>
            <person name="Liang C."/>
            <person name="Lipzen A."/>
            <person name="Lutzoni F."/>
            <person name="Magnuson J."/>
            <person name="Mondo S."/>
            <person name="Nolan M."/>
            <person name="Ohm R."/>
            <person name="Pangilinan J."/>
            <person name="Park H.-J."/>
            <person name="Ramirez L."/>
            <person name="Alfaro M."/>
            <person name="Sun H."/>
            <person name="Tritt A."/>
            <person name="Yoshinaga Y."/>
            <person name="Zwiers L.-H."/>
            <person name="Turgeon B."/>
            <person name="Goodwin S."/>
            <person name="Spatafora J."/>
            <person name="Crous P."/>
            <person name="Grigoriev I."/>
        </authorList>
    </citation>
    <scope>NUCLEOTIDE SEQUENCE</scope>
    <source>
        <strain evidence="2">ATCC 16933</strain>
    </source>
</reference>
<feature type="region of interest" description="Disordered" evidence="1">
    <location>
        <begin position="19"/>
        <end position="76"/>
    </location>
</feature>
<keyword evidence="3" id="KW-1185">Reference proteome</keyword>
<sequence length="245" mass="25999">LPLPLPTYFYLTRPPLFQRIKPKKKKKKKDKEPNMGWFTPSRPSYHRTSSVYSGHSGRSSSHGGGPGSNYYFVRPSSSASHRHHSSSYYGGGGTSDRGYYTRSSSYYKRRPRDGYLAHLLHKLRRLLRDLVRYARRHPFKMAAALAAVPLLGGGLLYEITKAFGVKLSLPGLMGAAMGAGGGRSRGGLGAGGEYYGSRGYGDSSSGLFGLGSGGGGLASAAKVVGSVAGGAGGLASLLKIVQTFS</sequence>
<protein>
    <submittedName>
        <fullName evidence="2">Uncharacterized protein</fullName>
    </submittedName>
</protein>
<dbReference type="AlphaFoldDB" id="A0A6A6NTK5"/>
<dbReference type="Proteomes" id="UP000799766">
    <property type="component" value="Unassembled WGS sequence"/>
</dbReference>
<gene>
    <name evidence="2" type="ORF">BDY21DRAFT_398725</name>
</gene>
<feature type="non-terminal residue" evidence="2">
    <location>
        <position position="1"/>
    </location>
</feature>
<proteinExistence type="predicted"/>
<dbReference type="EMBL" id="MU001689">
    <property type="protein sequence ID" value="KAF2454774.1"/>
    <property type="molecule type" value="Genomic_DNA"/>
</dbReference>
<evidence type="ECO:0000256" key="1">
    <source>
        <dbReference type="SAM" id="MobiDB-lite"/>
    </source>
</evidence>
<accession>A0A6A6NTK5</accession>
<organism evidence="2 3">
    <name type="scientific">Lineolata rhizophorae</name>
    <dbReference type="NCBI Taxonomy" id="578093"/>
    <lineage>
        <taxon>Eukaryota</taxon>
        <taxon>Fungi</taxon>
        <taxon>Dikarya</taxon>
        <taxon>Ascomycota</taxon>
        <taxon>Pezizomycotina</taxon>
        <taxon>Dothideomycetes</taxon>
        <taxon>Dothideomycetes incertae sedis</taxon>
        <taxon>Lineolatales</taxon>
        <taxon>Lineolataceae</taxon>
        <taxon>Lineolata</taxon>
    </lineage>
</organism>
<evidence type="ECO:0000313" key="3">
    <source>
        <dbReference type="Proteomes" id="UP000799766"/>
    </source>
</evidence>
<evidence type="ECO:0000313" key="2">
    <source>
        <dbReference type="EMBL" id="KAF2454774.1"/>
    </source>
</evidence>
<feature type="compositionally biased region" description="Basic residues" evidence="1">
    <location>
        <begin position="20"/>
        <end position="29"/>
    </location>
</feature>
<feature type="compositionally biased region" description="Low complexity" evidence="1">
    <location>
        <begin position="49"/>
        <end position="61"/>
    </location>
</feature>
<name>A0A6A6NTK5_9PEZI</name>